<accession>A0A2L2TYQ2</accession>
<keyword evidence="2" id="KW-1185">Reference proteome</keyword>
<organism evidence="1 2">
    <name type="scientific">Fusarium venenatum</name>
    <dbReference type="NCBI Taxonomy" id="56646"/>
    <lineage>
        <taxon>Eukaryota</taxon>
        <taxon>Fungi</taxon>
        <taxon>Dikarya</taxon>
        <taxon>Ascomycota</taxon>
        <taxon>Pezizomycotina</taxon>
        <taxon>Sordariomycetes</taxon>
        <taxon>Hypocreomycetidae</taxon>
        <taxon>Hypocreales</taxon>
        <taxon>Nectriaceae</taxon>
        <taxon>Fusarium</taxon>
    </lineage>
</organism>
<evidence type="ECO:0000313" key="1">
    <source>
        <dbReference type="EMBL" id="CEI67350.1"/>
    </source>
</evidence>
<dbReference type="Proteomes" id="UP000245910">
    <property type="component" value="Chromosome I"/>
</dbReference>
<proteinExistence type="predicted"/>
<dbReference type="EMBL" id="LN649229">
    <property type="protein sequence ID" value="CEI67350.1"/>
    <property type="molecule type" value="Genomic_DNA"/>
</dbReference>
<name>A0A2L2TYQ2_9HYPO</name>
<evidence type="ECO:0000313" key="2">
    <source>
        <dbReference type="Proteomes" id="UP000245910"/>
    </source>
</evidence>
<sequence>MAFQNLPTEILLAIGHHADDMSLRSLWPRKWLIRKLHYAPRDPWGRSACEVMLLKQRHPGPVQYPTPFSLYKRFSYDTSQALKCLRLFPCLKKFQFDLGGWDLNQWRADSLTVNQEFCRDYEEDWLNFINDSFQALGELDTDAFT</sequence>
<dbReference type="AlphaFoldDB" id="A0A2L2TYQ2"/>
<protein>
    <submittedName>
        <fullName evidence="1">Uncharacterized protein</fullName>
    </submittedName>
</protein>
<reference evidence="2" key="1">
    <citation type="submission" date="2014-10" db="EMBL/GenBank/DDBJ databases">
        <authorList>
            <person name="King R."/>
        </authorList>
    </citation>
    <scope>NUCLEOTIDE SEQUENCE [LARGE SCALE GENOMIC DNA]</scope>
    <source>
        <strain evidence="2">A3/5</strain>
    </source>
</reference>